<reference evidence="4 5" key="1">
    <citation type="journal article" date="2019" name="Int. J. Syst. Evol. Microbiol.">
        <title>The Global Catalogue of Microorganisms (GCM) 10K type strain sequencing project: providing services to taxonomists for standard genome sequencing and annotation.</title>
        <authorList>
            <consortium name="The Broad Institute Genomics Platform"/>
            <consortium name="The Broad Institute Genome Sequencing Center for Infectious Disease"/>
            <person name="Wu L."/>
            <person name="Ma J."/>
        </authorList>
    </citation>
    <scope>NUCLEOTIDE SEQUENCE [LARGE SCALE GENOMIC DNA]</scope>
    <source>
        <strain evidence="4 5">JCM 8201</strain>
    </source>
</reference>
<evidence type="ECO:0000256" key="3">
    <source>
        <dbReference type="SAM" id="SignalP"/>
    </source>
</evidence>
<dbReference type="EMBL" id="BAAATZ010000020">
    <property type="protein sequence ID" value="GAA2731782.1"/>
    <property type="molecule type" value="Genomic_DNA"/>
</dbReference>
<feature type="chain" id="PRO_5046294540" description="Mce-associated membrane protein" evidence="3">
    <location>
        <begin position="21"/>
        <end position="170"/>
    </location>
</feature>
<proteinExistence type="predicted"/>
<comment type="caution">
    <text evidence="4">The sequence shown here is derived from an EMBL/GenBank/DDBJ whole genome shotgun (WGS) entry which is preliminary data.</text>
</comment>
<keyword evidence="3" id="KW-0732">Signal</keyword>
<sequence length="170" mass="18138">MNRRLSLLLSVLMLASGAFAGWGLHRARVEGNSPGVRNVALTDNGHTAEVLSQVTAAVERLFSYDHLEPDKTHQAARELLTGDAIAQYEHLFGPVRETAPERRLVLTTQVGHAAVRSLDGGRAHLLVFADQAGTAADGPGEGAEAAAMLAVDAVRRDGRWLLSGLDRLEG</sequence>
<keyword evidence="5" id="KW-1185">Reference proteome</keyword>
<evidence type="ECO:0000256" key="1">
    <source>
        <dbReference type="ARBA" id="ARBA00004370"/>
    </source>
</evidence>
<gene>
    <name evidence="4" type="ORF">GCM10010439_48070</name>
</gene>
<evidence type="ECO:0000313" key="4">
    <source>
        <dbReference type="EMBL" id="GAA2731782.1"/>
    </source>
</evidence>
<keyword evidence="2" id="KW-0472">Membrane</keyword>
<dbReference type="PANTHER" id="PTHR37042:SF4">
    <property type="entry name" value="OUTER MEMBRANE PROTEIN RV1973"/>
    <property type="match status" value="1"/>
</dbReference>
<protein>
    <recommendedName>
        <fullName evidence="6">Mce-associated membrane protein</fullName>
    </recommendedName>
</protein>
<dbReference type="RefSeq" id="WP_344452960.1">
    <property type="nucleotide sequence ID" value="NZ_BAAATZ010000020.1"/>
</dbReference>
<comment type="subcellular location">
    <subcellularLocation>
        <location evidence="1">Membrane</location>
    </subcellularLocation>
</comment>
<organism evidence="4 5">
    <name type="scientific">Actinocorallia aurantiaca</name>
    <dbReference type="NCBI Taxonomy" id="46204"/>
    <lineage>
        <taxon>Bacteria</taxon>
        <taxon>Bacillati</taxon>
        <taxon>Actinomycetota</taxon>
        <taxon>Actinomycetes</taxon>
        <taxon>Streptosporangiales</taxon>
        <taxon>Thermomonosporaceae</taxon>
        <taxon>Actinocorallia</taxon>
    </lineage>
</organism>
<dbReference type="PANTHER" id="PTHR37042">
    <property type="entry name" value="OUTER MEMBRANE PROTEIN RV1973"/>
    <property type="match status" value="1"/>
</dbReference>
<evidence type="ECO:0000256" key="2">
    <source>
        <dbReference type="ARBA" id="ARBA00023136"/>
    </source>
</evidence>
<feature type="signal peptide" evidence="3">
    <location>
        <begin position="1"/>
        <end position="20"/>
    </location>
</feature>
<dbReference type="Proteomes" id="UP001501842">
    <property type="component" value="Unassembled WGS sequence"/>
</dbReference>
<name>A0ABN3UFF3_9ACTN</name>
<accession>A0ABN3UFF3</accession>
<evidence type="ECO:0008006" key="6">
    <source>
        <dbReference type="Google" id="ProtNLM"/>
    </source>
</evidence>
<evidence type="ECO:0000313" key="5">
    <source>
        <dbReference type="Proteomes" id="UP001501842"/>
    </source>
</evidence>